<evidence type="ECO:0000256" key="1">
    <source>
        <dbReference type="SAM" id="MobiDB-lite"/>
    </source>
</evidence>
<comment type="caution">
    <text evidence="2">The sequence shown here is derived from an EMBL/GenBank/DDBJ whole genome shotgun (WGS) entry which is preliminary data.</text>
</comment>
<evidence type="ECO:0000313" key="3">
    <source>
        <dbReference type="Proteomes" id="UP000018175"/>
    </source>
</evidence>
<feature type="region of interest" description="Disordered" evidence="1">
    <location>
        <begin position="317"/>
        <end position="338"/>
    </location>
</feature>
<name>R6AL87_9FIRM</name>
<reference evidence="2" key="1">
    <citation type="submission" date="2012-11" db="EMBL/GenBank/DDBJ databases">
        <title>Dependencies among metagenomic species, viruses, plasmids and units of genetic variation.</title>
        <authorList>
            <person name="Nielsen H.B."/>
            <person name="Almeida M."/>
            <person name="Juncker A.S."/>
            <person name="Rasmussen S."/>
            <person name="Li J."/>
            <person name="Sunagawa S."/>
            <person name="Plichta D."/>
            <person name="Gautier L."/>
            <person name="Le Chatelier E."/>
            <person name="Peletier E."/>
            <person name="Bonde I."/>
            <person name="Nielsen T."/>
            <person name="Manichanh C."/>
            <person name="Arumugam M."/>
            <person name="Batto J."/>
            <person name="Santos M.B.Q.D."/>
            <person name="Blom N."/>
            <person name="Borruel N."/>
            <person name="Burgdorf K.S."/>
            <person name="Boumezbeur F."/>
            <person name="Casellas F."/>
            <person name="Dore J."/>
            <person name="Guarner F."/>
            <person name="Hansen T."/>
            <person name="Hildebrand F."/>
            <person name="Kaas R.S."/>
            <person name="Kennedy S."/>
            <person name="Kristiansen K."/>
            <person name="Kultima J.R."/>
            <person name="Leonard P."/>
            <person name="Levenez F."/>
            <person name="Lund O."/>
            <person name="Moumen B."/>
            <person name="Le Paslier D."/>
            <person name="Pons N."/>
            <person name="Pedersen O."/>
            <person name="Prifti E."/>
            <person name="Qin J."/>
            <person name="Raes J."/>
            <person name="Tap J."/>
            <person name="Tims S."/>
            <person name="Ussery D.W."/>
            <person name="Yamada T."/>
            <person name="MetaHit consortium"/>
            <person name="Renault P."/>
            <person name="Sicheritz-Ponten T."/>
            <person name="Bork P."/>
            <person name="Wang J."/>
            <person name="Brunak S."/>
            <person name="Ehrlich S.D."/>
        </authorList>
    </citation>
    <scope>NUCLEOTIDE SEQUENCE [LARGE SCALE GENOMIC DNA]</scope>
</reference>
<dbReference type="EMBL" id="CBBU010000170">
    <property type="protein sequence ID" value="CDA41927.1"/>
    <property type="molecule type" value="Genomic_DNA"/>
</dbReference>
<dbReference type="AlphaFoldDB" id="R6AL87"/>
<dbReference type="Proteomes" id="UP000018175">
    <property type="component" value="Unassembled WGS sequence"/>
</dbReference>
<protein>
    <submittedName>
        <fullName evidence="2">Uncharacterized protein</fullName>
    </submittedName>
</protein>
<accession>R6AL87</accession>
<gene>
    <name evidence="2" type="ORF">BN765_00881</name>
</gene>
<organism evidence="2 3">
    <name type="scientific">Lachnospira eligens CAG:72</name>
    <dbReference type="NCBI Taxonomy" id="1263077"/>
    <lineage>
        <taxon>Bacteria</taxon>
        <taxon>Bacillati</taxon>
        <taxon>Bacillota</taxon>
        <taxon>Clostridia</taxon>
        <taxon>Lachnospirales</taxon>
        <taxon>Lachnospiraceae</taxon>
        <taxon>Lachnospira</taxon>
    </lineage>
</organism>
<proteinExistence type="predicted"/>
<sequence length="589" mass="64764">MYRDFSDASKQRVLGLVSEVENDKLCDLTDWIGDRWYDFESWIGRLNIRNYINDVNSYHKKVIDKNNATKDSIETIFNNVSNVNTTYGTIMGNIDVSLGKISSYIDAMNTIVTPSNGMFESNAMSSKFDSLLKEMNTSNVQCLKDQMVQNVDGELIFNEDLIYEYLKKDQAQLSEEEQEMLIDVIATLQETVAIYETLASVGTDELGVDVLHYVSWMAEDTKYDSFTAVSAHYNEFYTNLLNFMVEQDESSNSFAASILKASNGEYSLTILGAECKEKLDSLFGGESVKIYTAKFESKHTEHYFAKLEASEKKSLKTDGLGKKESNKRNKEIKEKLESSGKRFDTDIKPKYYDVFEGEISKNDAPKFYKKEITLAELKKSVSANVSIYDGSFDTFGDGSVEVVIGRAEAHANISAGLYTLDNNGEKKFSPGVNAEVGASVTALDVEWEQQWLGDEMLGFNTDVEVKAGDVGAKADIGAQIYGEDGKLDLQLGASAKAEAIAAELEATGGVNILGGEVGVSGSVNFGIGAHADVGFKDWVFKFDIGASIGVGVSVGAEVDIGGMVDTVCDKAESAWQGLKKGWKTVTSWF</sequence>
<evidence type="ECO:0000313" key="2">
    <source>
        <dbReference type="EMBL" id="CDA41927.1"/>
    </source>
</evidence>